<dbReference type="WBParaSite" id="SCUD_0002079201-mRNA-1">
    <property type="protein sequence ID" value="SCUD_0002079201-mRNA-1"/>
    <property type="gene ID" value="SCUD_0002079201"/>
</dbReference>
<dbReference type="Proteomes" id="UP000279833">
    <property type="component" value="Unassembled WGS sequence"/>
</dbReference>
<reference evidence="1 2" key="2">
    <citation type="submission" date="2018-11" db="EMBL/GenBank/DDBJ databases">
        <authorList>
            <consortium name="Pathogen Informatics"/>
        </authorList>
    </citation>
    <scope>NUCLEOTIDE SEQUENCE [LARGE SCALE GENOMIC DNA]</scope>
    <source>
        <strain evidence="1">Dakar</strain>
        <strain evidence="2">Dakar, Senegal</strain>
    </source>
</reference>
<proteinExistence type="predicted"/>
<name>A0A183L0E1_9TREM</name>
<protein>
    <submittedName>
        <fullName evidence="1 3">Uncharacterized protein</fullName>
    </submittedName>
</protein>
<evidence type="ECO:0000313" key="2">
    <source>
        <dbReference type="Proteomes" id="UP000279833"/>
    </source>
</evidence>
<gene>
    <name evidence="1" type="ORF">SCUD_LOCUS20789</name>
</gene>
<evidence type="ECO:0000313" key="1">
    <source>
        <dbReference type="EMBL" id="VDP73361.1"/>
    </source>
</evidence>
<keyword evidence="2" id="KW-1185">Reference proteome</keyword>
<dbReference type="EMBL" id="UZAK01045038">
    <property type="protein sequence ID" value="VDP73361.1"/>
    <property type="molecule type" value="Genomic_DNA"/>
</dbReference>
<sequence>MNGSAFSTQAHITSVSVKKRKPTNRGCVLTKQAWLGIIEHRKAAEYELRRLLTLKYEKNDNHNNHKKNDELQHQKTGISVFILFNYSKSTLINDDKSESIDPSHPESEIEENYDLGNKKCGNFVYSLKIGNNNNNNKNTVFS</sequence>
<accession>A0A183L0E1</accession>
<evidence type="ECO:0000313" key="3">
    <source>
        <dbReference type="WBParaSite" id="SCUD_0002079201-mRNA-1"/>
    </source>
</evidence>
<organism evidence="3">
    <name type="scientific">Schistosoma curassoni</name>
    <dbReference type="NCBI Taxonomy" id="6186"/>
    <lineage>
        <taxon>Eukaryota</taxon>
        <taxon>Metazoa</taxon>
        <taxon>Spiralia</taxon>
        <taxon>Lophotrochozoa</taxon>
        <taxon>Platyhelminthes</taxon>
        <taxon>Trematoda</taxon>
        <taxon>Digenea</taxon>
        <taxon>Strigeidida</taxon>
        <taxon>Schistosomatoidea</taxon>
        <taxon>Schistosomatidae</taxon>
        <taxon>Schistosoma</taxon>
    </lineage>
</organism>
<dbReference type="AlphaFoldDB" id="A0A183L0E1"/>
<dbReference type="STRING" id="6186.A0A183L0E1"/>
<reference evidence="3" key="1">
    <citation type="submission" date="2016-06" db="UniProtKB">
        <authorList>
            <consortium name="WormBaseParasite"/>
        </authorList>
    </citation>
    <scope>IDENTIFICATION</scope>
</reference>